<dbReference type="GO" id="GO:0032324">
    <property type="term" value="P:molybdopterin cofactor biosynthetic process"/>
    <property type="evidence" value="ECO:0007669"/>
    <property type="project" value="UniProtKB-ARBA"/>
</dbReference>
<dbReference type="CDD" id="cd21124">
    <property type="entry name" value="SPASM_CteB-like"/>
    <property type="match status" value="1"/>
</dbReference>
<dbReference type="GO" id="GO:0051539">
    <property type="term" value="F:4 iron, 4 sulfur cluster binding"/>
    <property type="evidence" value="ECO:0007669"/>
    <property type="project" value="UniProtKB-KW"/>
</dbReference>
<dbReference type="AlphaFoldDB" id="A0A1T4SJJ8"/>
<dbReference type="InterPro" id="IPR023885">
    <property type="entry name" value="4Fe4S-binding_SPASM_dom"/>
</dbReference>
<dbReference type="GO" id="GO:0016491">
    <property type="term" value="F:oxidoreductase activity"/>
    <property type="evidence" value="ECO:0007669"/>
    <property type="project" value="InterPro"/>
</dbReference>
<dbReference type="InterPro" id="IPR007197">
    <property type="entry name" value="rSAM"/>
</dbReference>
<evidence type="ECO:0000256" key="4">
    <source>
        <dbReference type="ARBA" id="ARBA00022723"/>
    </source>
</evidence>
<evidence type="ECO:0000256" key="7">
    <source>
        <dbReference type="SAM" id="Coils"/>
    </source>
</evidence>
<evidence type="ECO:0000259" key="8">
    <source>
        <dbReference type="PROSITE" id="PS51918"/>
    </source>
</evidence>
<evidence type="ECO:0000313" key="10">
    <source>
        <dbReference type="Proteomes" id="UP000189933"/>
    </source>
</evidence>
<dbReference type="Gene3D" id="3.20.20.70">
    <property type="entry name" value="Aldolase class I"/>
    <property type="match status" value="1"/>
</dbReference>
<comment type="cofactor">
    <cofactor evidence="1">
        <name>[4Fe-4S] cluster</name>
        <dbReference type="ChEBI" id="CHEBI:49883"/>
    </cofactor>
</comment>
<dbReference type="SFLD" id="SFLDG01067">
    <property type="entry name" value="SPASM/twitch_domain_containing"/>
    <property type="match status" value="1"/>
</dbReference>
<dbReference type="NCBIfam" id="TIGR03974">
    <property type="entry name" value="rSAM_six_Cys"/>
    <property type="match status" value="1"/>
</dbReference>
<dbReference type="InterPro" id="IPR000385">
    <property type="entry name" value="MoaA_NifB_PqqE_Fe-S-bd_CS"/>
</dbReference>
<name>A0A1T4SJJ8_9FIRM</name>
<dbReference type="PANTHER" id="PTHR43273">
    <property type="entry name" value="ANAEROBIC SULFATASE-MATURATING ENZYME HOMOLOG ASLB-RELATED"/>
    <property type="match status" value="1"/>
</dbReference>
<keyword evidence="7" id="KW-0175">Coiled coil</keyword>
<evidence type="ECO:0000313" key="9">
    <source>
        <dbReference type="EMBL" id="SKA28356.1"/>
    </source>
</evidence>
<dbReference type="SFLD" id="SFLDG01386">
    <property type="entry name" value="main_SPASM_domain-containing"/>
    <property type="match status" value="1"/>
</dbReference>
<dbReference type="Pfam" id="PF13353">
    <property type="entry name" value="Fer4_12"/>
    <property type="match status" value="1"/>
</dbReference>
<evidence type="ECO:0000256" key="3">
    <source>
        <dbReference type="ARBA" id="ARBA00022691"/>
    </source>
</evidence>
<dbReference type="GO" id="GO:0046872">
    <property type="term" value="F:metal ion binding"/>
    <property type="evidence" value="ECO:0007669"/>
    <property type="project" value="UniProtKB-KW"/>
</dbReference>
<evidence type="ECO:0000256" key="5">
    <source>
        <dbReference type="ARBA" id="ARBA00023004"/>
    </source>
</evidence>
<dbReference type="InterPro" id="IPR058240">
    <property type="entry name" value="rSAM_sf"/>
</dbReference>
<keyword evidence="5" id="KW-0408">Iron</keyword>
<dbReference type="InterPro" id="IPR006638">
    <property type="entry name" value="Elp3/MiaA/NifB-like_rSAM"/>
</dbReference>
<dbReference type="SFLD" id="SFLDG01384">
    <property type="entry name" value="thioether_bond_formation_requi"/>
    <property type="match status" value="1"/>
</dbReference>
<evidence type="ECO:0000256" key="1">
    <source>
        <dbReference type="ARBA" id="ARBA00001966"/>
    </source>
</evidence>
<dbReference type="NCBIfam" id="TIGR04085">
    <property type="entry name" value="rSAM_more_4Fe4S"/>
    <property type="match status" value="1"/>
</dbReference>
<dbReference type="PROSITE" id="PS01305">
    <property type="entry name" value="MOAA_NIFB_PQQE"/>
    <property type="match status" value="1"/>
</dbReference>
<dbReference type="InterPro" id="IPR047602">
    <property type="entry name" value="SPASM_CteB-like"/>
</dbReference>
<keyword evidence="3" id="KW-0949">S-adenosyl-L-methionine</keyword>
<evidence type="ECO:0000256" key="2">
    <source>
        <dbReference type="ARBA" id="ARBA00022485"/>
    </source>
</evidence>
<dbReference type="EMBL" id="FUXM01000061">
    <property type="protein sequence ID" value="SKA28356.1"/>
    <property type="molecule type" value="Genomic_DNA"/>
</dbReference>
<sequence length="449" mass="50735">MHKFTLFGSRIVYDVASGSVHVVDELTWRILDYWPAASREEIGAKLGQEYSREEIEEAVRELEELKKEGLLLAEDQAPAALHLRQQSVVKALCLHVAHDCNLRCRYCFAGTGPFGGDRTLMKEETGRQAIDFLLKASGKRQQVEIDFFGGEPLLNFPVVKNLVAYGKEAAAAAGKKIKFTLTTNALLLTEEIERWLNEEEMAVVLSLDGRPEVHDRMRPRLDGSGSYQRTVDHILRFVNSRNQENYYVRGTFTGLQPDFAADVIYMADLGIKHLSVEPVVGAPEEDYALKEEHLPQLLAEYERLTEEFLRRQETGQPFTFFHFNLDLTGGPCLAKRLSGCGAGHEYLACDPEGNLYPCHQFVGNKDFWLGTVDTGVEKPELVQRFQEAHVFNKQKCQNCWARYLCSGGCHASNYHSHGHLLEPYEMGCALEKKRLECAIYIQLKTAGLV</sequence>
<feature type="domain" description="Radical SAM core" evidence="8">
    <location>
        <begin position="86"/>
        <end position="317"/>
    </location>
</feature>
<keyword evidence="6" id="KW-0411">Iron-sulfur</keyword>
<protein>
    <recommendedName>
        <fullName evidence="8">Radical SAM core domain-containing protein</fullName>
    </recommendedName>
</protein>
<dbReference type="SFLD" id="SFLDS00029">
    <property type="entry name" value="Radical_SAM"/>
    <property type="match status" value="1"/>
</dbReference>
<gene>
    <name evidence="9" type="ORF">SAMN02745885_02723</name>
</gene>
<reference evidence="10" key="1">
    <citation type="submission" date="2017-02" db="EMBL/GenBank/DDBJ databases">
        <authorList>
            <person name="Varghese N."/>
            <person name="Submissions S."/>
        </authorList>
    </citation>
    <scope>NUCLEOTIDE SEQUENCE [LARGE SCALE GENOMIC DNA]</scope>
    <source>
        <strain evidence="10">DSM 16521</strain>
    </source>
</reference>
<dbReference type="InterPro" id="IPR013785">
    <property type="entry name" value="Aldolase_TIM"/>
</dbReference>
<dbReference type="Proteomes" id="UP000189933">
    <property type="component" value="Unassembled WGS sequence"/>
</dbReference>
<dbReference type="InterPro" id="IPR023867">
    <property type="entry name" value="Sulphatase_maturase_rSAM"/>
</dbReference>
<organism evidence="9 10">
    <name type="scientific">Carboxydocella sporoproducens DSM 16521</name>
    <dbReference type="NCBI Taxonomy" id="1121270"/>
    <lineage>
        <taxon>Bacteria</taxon>
        <taxon>Bacillati</taxon>
        <taxon>Bacillota</taxon>
        <taxon>Clostridia</taxon>
        <taxon>Eubacteriales</taxon>
        <taxon>Clostridiales Family XVI. Incertae Sedis</taxon>
        <taxon>Carboxydocella</taxon>
    </lineage>
</organism>
<proteinExistence type="predicted"/>
<keyword evidence="4" id="KW-0479">Metal-binding</keyword>
<dbReference type="InterPro" id="IPR024025">
    <property type="entry name" value="SCIFF_rSAM_maturase"/>
</dbReference>
<feature type="coiled-coil region" evidence="7">
    <location>
        <begin position="48"/>
        <end position="75"/>
    </location>
</feature>
<accession>A0A1T4SJJ8</accession>
<evidence type="ECO:0000256" key="6">
    <source>
        <dbReference type="ARBA" id="ARBA00023014"/>
    </source>
</evidence>
<keyword evidence="10" id="KW-1185">Reference proteome</keyword>
<dbReference type="SUPFAM" id="SSF102114">
    <property type="entry name" value="Radical SAM enzymes"/>
    <property type="match status" value="1"/>
</dbReference>
<dbReference type="SMART" id="SM00729">
    <property type="entry name" value="Elp3"/>
    <property type="match status" value="1"/>
</dbReference>
<dbReference type="PROSITE" id="PS51918">
    <property type="entry name" value="RADICAL_SAM"/>
    <property type="match status" value="1"/>
</dbReference>
<dbReference type="PANTHER" id="PTHR43273:SF8">
    <property type="entry name" value="RADICAL SAM DOMAIN PROTEIN"/>
    <property type="match status" value="1"/>
</dbReference>
<keyword evidence="2" id="KW-0004">4Fe-4S</keyword>